<evidence type="ECO:0000256" key="1">
    <source>
        <dbReference type="ARBA" id="ARBA00022737"/>
    </source>
</evidence>
<comment type="caution">
    <text evidence="4">The sequence shown here is derived from an EMBL/GenBank/DDBJ whole genome shotgun (WGS) entry which is preliminary data.</text>
</comment>
<name>A0AAE0X1T2_9PEZI</name>
<dbReference type="Pfam" id="PF00023">
    <property type="entry name" value="Ank"/>
    <property type="match status" value="1"/>
</dbReference>
<reference evidence="4" key="1">
    <citation type="journal article" date="2023" name="Mol. Phylogenet. Evol.">
        <title>Genome-scale phylogeny and comparative genomics of the fungal order Sordariales.</title>
        <authorList>
            <person name="Hensen N."/>
            <person name="Bonometti L."/>
            <person name="Westerberg I."/>
            <person name="Brannstrom I.O."/>
            <person name="Guillou S."/>
            <person name="Cros-Aarteil S."/>
            <person name="Calhoun S."/>
            <person name="Haridas S."/>
            <person name="Kuo A."/>
            <person name="Mondo S."/>
            <person name="Pangilinan J."/>
            <person name="Riley R."/>
            <person name="LaButti K."/>
            <person name="Andreopoulos B."/>
            <person name="Lipzen A."/>
            <person name="Chen C."/>
            <person name="Yan M."/>
            <person name="Daum C."/>
            <person name="Ng V."/>
            <person name="Clum A."/>
            <person name="Steindorff A."/>
            <person name="Ohm R.A."/>
            <person name="Martin F."/>
            <person name="Silar P."/>
            <person name="Natvig D.O."/>
            <person name="Lalanne C."/>
            <person name="Gautier V."/>
            <person name="Ament-Velasquez S.L."/>
            <person name="Kruys A."/>
            <person name="Hutchinson M.I."/>
            <person name="Powell A.J."/>
            <person name="Barry K."/>
            <person name="Miller A.N."/>
            <person name="Grigoriev I.V."/>
            <person name="Debuchy R."/>
            <person name="Gladieux P."/>
            <person name="Hiltunen Thoren M."/>
            <person name="Johannesson H."/>
        </authorList>
    </citation>
    <scope>NUCLEOTIDE SEQUENCE</scope>
    <source>
        <strain evidence="4">CBS 314.62</strain>
    </source>
</reference>
<gene>
    <name evidence="4" type="ORF">B0T22DRAFT_445039</name>
</gene>
<dbReference type="GO" id="GO:0005737">
    <property type="term" value="C:cytoplasm"/>
    <property type="evidence" value="ECO:0007669"/>
    <property type="project" value="TreeGrafter"/>
</dbReference>
<keyword evidence="1" id="KW-0677">Repeat</keyword>
<dbReference type="PANTHER" id="PTHR24198">
    <property type="entry name" value="ANKYRIN REPEAT AND PROTEIN KINASE DOMAIN-CONTAINING PROTEIN"/>
    <property type="match status" value="1"/>
</dbReference>
<dbReference type="SMART" id="SM00248">
    <property type="entry name" value="ANK"/>
    <property type="match status" value="9"/>
</dbReference>
<reference evidence="4" key="2">
    <citation type="submission" date="2023-06" db="EMBL/GenBank/DDBJ databases">
        <authorList>
            <consortium name="Lawrence Berkeley National Laboratory"/>
            <person name="Haridas S."/>
            <person name="Hensen N."/>
            <person name="Bonometti L."/>
            <person name="Westerberg I."/>
            <person name="Brannstrom I.O."/>
            <person name="Guillou S."/>
            <person name="Cros-Aarteil S."/>
            <person name="Calhoun S."/>
            <person name="Kuo A."/>
            <person name="Mondo S."/>
            <person name="Pangilinan J."/>
            <person name="Riley R."/>
            <person name="Labutti K."/>
            <person name="Andreopoulos B."/>
            <person name="Lipzen A."/>
            <person name="Chen C."/>
            <person name="Yanf M."/>
            <person name="Daum C."/>
            <person name="Ng V."/>
            <person name="Clum A."/>
            <person name="Steindorff A."/>
            <person name="Ohm R."/>
            <person name="Martin F."/>
            <person name="Silar P."/>
            <person name="Natvig D."/>
            <person name="Lalanne C."/>
            <person name="Gautier V."/>
            <person name="Ament-Velasquez S.L."/>
            <person name="Kruys A."/>
            <person name="Hutchinson M.I."/>
            <person name="Powell A.J."/>
            <person name="Barry K."/>
            <person name="Miller A.N."/>
            <person name="Grigoriev I.V."/>
            <person name="Debuchy R."/>
            <person name="Gladieux P."/>
            <person name="Thoren M.H."/>
            <person name="Johannesson H."/>
        </authorList>
    </citation>
    <scope>NUCLEOTIDE SEQUENCE</scope>
    <source>
        <strain evidence="4">CBS 314.62</strain>
    </source>
</reference>
<proteinExistence type="predicted"/>
<dbReference type="EMBL" id="JAULSO010000005">
    <property type="protein sequence ID" value="KAK3682872.1"/>
    <property type="molecule type" value="Genomic_DNA"/>
</dbReference>
<dbReference type="Proteomes" id="UP001270362">
    <property type="component" value="Unassembled WGS sequence"/>
</dbReference>
<dbReference type="InterPro" id="IPR036770">
    <property type="entry name" value="Ankyrin_rpt-contain_sf"/>
</dbReference>
<evidence type="ECO:0000313" key="5">
    <source>
        <dbReference type="Proteomes" id="UP001270362"/>
    </source>
</evidence>
<evidence type="ECO:0000256" key="2">
    <source>
        <dbReference type="ARBA" id="ARBA00023043"/>
    </source>
</evidence>
<feature type="repeat" description="ANK" evidence="3">
    <location>
        <begin position="79"/>
        <end position="111"/>
    </location>
</feature>
<keyword evidence="5" id="KW-1185">Reference proteome</keyword>
<dbReference type="Pfam" id="PF12796">
    <property type="entry name" value="Ank_2"/>
    <property type="match status" value="4"/>
</dbReference>
<dbReference type="PROSITE" id="PS50297">
    <property type="entry name" value="ANK_REP_REGION"/>
    <property type="match status" value="2"/>
</dbReference>
<feature type="repeat" description="ANK" evidence="3">
    <location>
        <begin position="332"/>
        <end position="365"/>
    </location>
</feature>
<evidence type="ECO:0000256" key="3">
    <source>
        <dbReference type="PROSITE-ProRule" id="PRU00023"/>
    </source>
</evidence>
<accession>A0AAE0X1T2</accession>
<sequence length="406" mass="45759">MERPWEILWVDFRRERVEAALQEAQWLKLLLDDPRVAPELKDGCEWTPSRLLASLARNESIVGELLRNSRIVLESKSVDGITLLSWAVKCGKIDTMKHLLDAGANINAQDKEPPYCTPLWYAVQCPQKEILKVLLCHDDVEVNMRDYSGLTPLHEAIQWGPWSPAHIAIARMLLADERVDTSAGERWNVDPNQTDKDGQSPLFLATKHGVAHLVRYLIGCGDVKIESQTHSWETALSLACERGSMEIARLLLFEGRASQCVLGSRSPLMAATRNQHKDVVRLLLDDLNKNYAPLRRKLVYRAPFRRAAFEGYDDVLRVFLECDGVDPNIAWQGLTPLMTAVRKGHENSVSLLLGHNLTDVNRGDKHGFTALMVAVVYKHLAAAKLLLGDPRVDPNQRDSWGRTPLF</sequence>
<protein>
    <submittedName>
        <fullName evidence="4">Ankyrin repeat-containing domain protein</fullName>
    </submittedName>
</protein>
<dbReference type="PANTHER" id="PTHR24198:SF165">
    <property type="entry name" value="ANKYRIN REPEAT-CONTAINING PROTEIN-RELATED"/>
    <property type="match status" value="1"/>
</dbReference>
<dbReference type="PROSITE" id="PS50088">
    <property type="entry name" value="ANK_REPEAT"/>
    <property type="match status" value="2"/>
</dbReference>
<dbReference type="Gene3D" id="1.25.40.20">
    <property type="entry name" value="Ankyrin repeat-containing domain"/>
    <property type="match status" value="3"/>
</dbReference>
<dbReference type="SUPFAM" id="SSF48403">
    <property type="entry name" value="Ankyrin repeat"/>
    <property type="match status" value="1"/>
</dbReference>
<dbReference type="InterPro" id="IPR002110">
    <property type="entry name" value="Ankyrin_rpt"/>
</dbReference>
<evidence type="ECO:0000313" key="4">
    <source>
        <dbReference type="EMBL" id="KAK3682872.1"/>
    </source>
</evidence>
<organism evidence="4 5">
    <name type="scientific">Podospora appendiculata</name>
    <dbReference type="NCBI Taxonomy" id="314037"/>
    <lineage>
        <taxon>Eukaryota</taxon>
        <taxon>Fungi</taxon>
        <taxon>Dikarya</taxon>
        <taxon>Ascomycota</taxon>
        <taxon>Pezizomycotina</taxon>
        <taxon>Sordariomycetes</taxon>
        <taxon>Sordariomycetidae</taxon>
        <taxon>Sordariales</taxon>
        <taxon>Podosporaceae</taxon>
        <taxon>Podospora</taxon>
    </lineage>
</organism>
<keyword evidence="2 3" id="KW-0040">ANK repeat</keyword>
<dbReference type="AlphaFoldDB" id="A0AAE0X1T2"/>